<proteinExistence type="predicted"/>
<reference evidence="1 2" key="1">
    <citation type="submission" date="2019-10" db="EMBL/GenBank/DDBJ databases">
        <authorList>
            <person name="Palmer J.M."/>
        </authorList>
    </citation>
    <scope>NUCLEOTIDE SEQUENCE [LARGE SCALE GENOMIC DNA]</scope>
    <source>
        <strain evidence="1 2">TWF506</strain>
    </source>
</reference>
<gene>
    <name evidence="1" type="ORF">TWF506_003231</name>
</gene>
<evidence type="ECO:0000313" key="1">
    <source>
        <dbReference type="EMBL" id="KAK6502653.1"/>
    </source>
</evidence>
<name>A0AAN8NN24_9PEZI</name>
<accession>A0AAN8NN24</accession>
<sequence>MSQGQKKLNPHARVFMPGASGFDITPASSIPEAVALHQAVPPTKENIPPPAPELLPRKAKERVSKLPISGNSGGIGGLDKVLTIPAPKEAPEITSVKAREFVSIKALEAASVKIAEAAVAAKAPEVGSVKVKEVVRNKVPEITSIKSQPRQEETTKKNVLFFGDIQARMDNLSLEGTGMYPHTLAPITEAKVAKQASVTEHLPKKQPQQVVTEKDATKKIPAATLEKAVRRKNPKATEAKIVTLQQFLADIEGLARRALAKGYRQPLNAMANPYRHDTWNHVRRTDEYYYNDGLISASDINDPVQVLTDNAGAIRYELWNRVWVKIRNDYLEDSFLPDPRVLSLHRDMTNKLIPTLQREVGAIIKERNRARVYNEKQILMLDNGVKERTYWLQHLEKCLDYVNIFETLLEELPDNAMMAKEWFDAQFLKGKKDIGGDGNIF</sequence>
<dbReference type="AlphaFoldDB" id="A0AAN8NN24"/>
<protein>
    <submittedName>
        <fullName evidence="1">Uncharacterized protein</fullName>
    </submittedName>
</protein>
<evidence type="ECO:0000313" key="2">
    <source>
        <dbReference type="Proteomes" id="UP001307849"/>
    </source>
</evidence>
<organism evidence="1 2">
    <name type="scientific">Arthrobotrys conoides</name>
    <dbReference type="NCBI Taxonomy" id="74498"/>
    <lineage>
        <taxon>Eukaryota</taxon>
        <taxon>Fungi</taxon>
        <taxon>Dikarya</taxon>
        <taxon>Ascomycota</taxon>
        <taxon>Pezizomycotina</taxon>
        <taxon>Orbiliomycetes</taxon>
        <taxon>Orbiliales</taxon>
        <taxon>Orbiliaceae</taxon>
        <taxon>Arthrobotrys</taxon>
    </lineage>
</organism>
<comment type="caution">
    <text evidence="1">The sequence shown here is derived from an EMBL/GenBank/DDBJ whole genome shotgun (WGS) entry which is preliminary data.</text>
</comment>
<dbReference type="Proteomes" id="UP001307849">
    <property type="component" value="Unassembled WGS sequence"/>
</dbReference>
<keyword evidence="2" id="KW-1185">Reference proteome</keyword>
<dbReference type="EMBL" id="JAVHJM010000011">
    <property type="protein sequence ID" value="KAK6502653.1"/>
    <property type="molecule type" value="Genomic_DNA"/>
</dbReference>